<name>A0A0R2HDC9_9FIRM</name>
<dbReference type="EMBL" id="JQBL01000046">
    <property type="protein sequence ID" value="KRN47428.1"/>
    <property type="molecule type" value="Genomic_DNA"/>
</dbReference>
<gene>
    <name evidence="1" type="ORF">IV49_GL001557</name>
</gene>
<dbReference type="Proteomes" id="UP000051841">
    <property type="component" value="Unassembled WGS sequence"/>
</dbReference>
<proteinExistence type="predicted"/>
<sequence length="74" mass="8505">MGYSFDIDEEKYIKELIRTCKEEYENKEYAKAIIQAVNNVGSSYFIKQCAKMLSKNASDQEILNKMGVNLNDKG</sequence>
<evidence type="ECO:0000313" key="1">
    <source>
        <dbReference type="EMBL" id="KRN47428.1"/>
    </source>
</evidence>
<keyword evidence="2" id="KW-1185">Reference proteome</keyword>
<reference evidence="1 2" key="1">
    <citation type="journal article" date="2015" name="Genome Announc.">
        <title>Expanding the biotechnology potential of lactobacilli through comparative genomics of 213 strains and associated genera.</title>
        <authorList>
            <person name="Sun Z."/>
            <person name="Harris H.M."/>
            <person name="McCann A."/>
            <person name="Guo C."/>
            <person name="Argimon S."/>
            <person name="Zhang W."/>
            <person name="Yang X."/>
            <person name="Jeffery I.B."/>
            <person name="Cooney J.C."/>
            <person name="Kagawa T.F."/>
            <person name="Liu W."/>
            <person name="Song Y."/>
            <person name="Salvetti E."/>
            <person name="Wrobel A."/>
            <person name="Rasinkangas P."/>
            <person name="Parkhill J."/>
            <person name="Rea M.C."/>
            <person name="O'Sullivan O."/>
            <person name="Ritari J."/>
            <person name="Douillard F.P."/>
            <person name="Paul Ross R."/>
            <person name="Yang R."/>
            <person name="Briner A.E."/>
            <person name="Felis G.E."/>
            <person name="de Vos W.M."/>
            <person name="Barrangou R."/>
            <person name="Klaenhammer T.R."/>
            <person name="Caufield P.W."/>
            <person name="Cui Y."/>
            <person name="Zhang H."/>
            <person name="O'Toole P.W."/>
        </authorList>
    </citation>
    <scope>NUCLEOTIDE SEQUENCE [LARGE SCALE GENOMIC DNA]</scope>
    <source>
        <strain evidence="1 2">DSM 20405</strain>
    </source>
</reference>
<evidence type="ECO:0000313" key="2">
    <source>
        <dbReference type="Proteomes" id="UP000051841"/>
    </source>
</evidence>
<dbReference type="PATRIC" id="fig|1410657.5.peg.1607"/>
<protein>
    <submittedName>
        <fullName evidence="1">Uncharacterized protein</fullName>
    </submittedName>
</protein>
<dbReference type="AlphaFoldDB" id="A0A0R2HDC9"/>
<comment type="caution">
    <text evidence="1">The sequence shown here is derived from an EMBL/GenBank/DDBJ whole genome shotgun (WGS) entry which is preliminary data.</text>
</comment>
<accession>A0A0R2HDC9</accession>
<dbReference type="RefSeq" id="WP_029072575.1">
    <property type="nucleotide sequence ID" value="NZ_JNKN01000047.1"/>
</dbReference>
<organism evidence="1 2">
    <name type="scientific">Kandleria vitulina DSM 20405</name>
    <dbReference type="NCBI Taxonomy" id="1410657"/>
    <lineage>
        <taxon>Bacteria</taxon>
        <taxon>Bacillati</taxon>
        <taxon>Bacillota</taxon>
        <taxon>Erysipelotrichia</taxon>
        <taxon>Erysipelotrichales</taxon>
        <taxon>Coprobacillaceae</taxon>
        <taxon>Kandleria</taxon>
    </lineage>
</organism>